<dbReference type="EMBL" id="KN818222">
    <property type="protein sequence ID" value="KIL71455.1"/>
    <property type="molecule type" value="Genomic_DNA"/>
</dbReference>
<evidence type="ECO:0000259" key="6">
    <source>
        <dbReference type="Pfam" id="PF02558"/>
    </source>
</evidence>
<dbReference type="InterPro" id="IPR050838">
    <property type="entry name" value="Ketopantoate_reductase"/>
</dbReference>
<dbReference type="InterPro" id="IPR008927">
    <property type="entry name" value="6-PGluconate_DH-like_C_sf"/>
</dbReference>
<dbReference type="NCBIfam" id="TIGR00745">
    <property type="entry name" value="apbA_panE"/>
    <property type="match status" value="1"/>
</dbReference>
<dbReference type="GO" id="GO:0050661">
    <property type="term" value="F:NADP binding"/>
    <property type="evidence" value="ECO:0007669"/>
    <property type="project" value="TreeGrafter"/>
</dbReference>
<gene>
    <name evidence="8" type="ORF">M378DRAFT_188915</name>
</gene>
<dbReference type="AlphaFoldDB" id="A0A0C2T645"/>
<dbReference type="STRING" id="946122.A0A0C2T645"/>
<evidence type="ECO:0000256" key="5">
    <source>
        <dbReference type="ARBA" id="ARBA00032024"/>
    </source>
</evidence>
<feature type="domain" description="Ketopantoate reductase C-terminal" evidence="7">
    <location>
        <begin position="251"/>
        <end position="399"/>
    </location>
</feature>
<dbReference type="FunCoup" id="A0A0C2T645">
    <property type="interactions" value="243"/>
</dbReference>
<dbReference type="EC" id="1.1.1.169" evidence="2"/>
<evidence type="ECO:0000256" key="2">
    <source>
        <dbReference type="ARBA" id="ARBA00013014"/>
    </source>
</evidence>
<dbReference type="PANTHER" id="PTHR43765">
    <property type="entry name" value="2-DEHYDROPANTOATE 2-REDUCTASE-RELATED"/>
    <property type="match status" value="1"/>
</dbReference>
<evidence type="ECO:0000256" key="4">
    <source>
        <dbReference type="ARBA" id="ARBA00023002"/>
    </source>
</evidence>
<dbReference type="InterPro" id="IPR013328">
    <property type="entry name" value="6PGD_dom2"/>
</dbReference>
<evidence type="ECO:0000313" key="9">
    <source>
        <dbReference type="Proteomes" id="UP000054549"/>
    </source>
</evidence>
<dbReference type="InterPro" id="IPR003710">
    <property type="entry name" value="ApbA"/>
</dbReference>
<dbReference type="Pfam" id="PF02558">
    <property type="entry name" value="ApbA"/>
    <property type="match status" value="1"/>
</dbReference>
<dbReference type="InParanoid" id="A0A0C2T645"/>
<organism evidence="8 9">
    <name type="scientific">Amanita muscaria (strain Koide BX008)</name>
    <dbReference type="NCBI Taxonomy" id="946122"/>
    <lineage>
        <taxon>Eukaryota</taxon>
        <taxon>Fungi</taxon>
        <taxon>Dikarya</taxon>
        <taxon>Basidiomycota</taxon>
        <taxon>Agaricomycotina</taxon>
        <taxon>Agaricomycetes</taxon>
        <taxon>Agaricomycetidae</taxon>
        <taxon>Agaricales</taxon>
        <taxon>Pluteineae</taxon>
        <taxon>Amanitaceae</taxon>
        <taxon>Amanita</taxon>
    </lineage>
</organism>
<dbReference type="InterPro" id="IPR013752">
    <property type="entry name" value="KPA_reductase"/>
</dbReference>
<protein>
    <recommendedName>
        <fullName evidence="2">2-dehydropantoate 2-reductase</fullName>
        <ecNumber evidence="2">1.1.1.169</ecNumber>
    </recommendedName>
    <alternativeName>
        <fullName evidence="5">Ketopantoate reductase</fullName>
    </alternativeName>
</protein>
<dbReference type="Gene3D" id="3.40.50.720">
    <property type="entry name" value="NAD(P)-binding Rossmann-like Domain"/>
    <property type="match status" value="1"/>
</dbReference>
<keyword evidence="9" id="KW-1185">Reference proteome</keyword>
<evidence type="ECO:0000256" key="3">
    <source>
        <dbReference type="ARBA" id="ARBA00022857"/>
    </source>
</evidence>
<keyword evidence="4" id="KW-0560">Oxidoreductase</keyword>
<dbReference type="OrthoDB" id="73846at2759"/>
<proteinExistence type="inferred from homology"/>
<dbReference type="HOGENOM" id="CLU_031468_10_2_1"/>
<keyword evidence="3" id="KW-0521">NADP</keyword>
<reference evidence="8 9" key="1">
    <citation type="submission" date="2014-04" db="EMBL/GenBank/DDBJ databases">
        <title>Evolutionary Origins and Diversification of the Mycorrhizal Mutualists.</title>
        <authorList>
            <consortium name="DOE Joint Genome Institute"/>
            <consortium name="Mycorrhizal Genomics Consortium"/>
            <person name="Kohler A."/>
            <person name="Kuo A."/>
            <person name="Nagy L.G."/>
            <person name="Floudas D."/>
            <person name="Copeland A."/>
            <person name="Barry K.W."/>
            <person name="Cichocki N."/>
            <person name="Veneault-Fourrey C."/>
            <person name="LaButti K."/>
            <person name="Lindquist E.A."/>
            <person name="Lipzen A."/>
            <person name="Lundell T."/>
            <person name="Morin E."/>
            <person name="Murat C."/>
            <person name="Riley R."/>
            <person name="Ohm R."/>
            <person name="Sun H."/>
            <person name="Tunlid A."/>
            <person name="Henrissat B."/>
            <person name="Grigoriev I.V."/>
            <person name="Hibbett D.S."/>
            <person name="Martin F."/>
        </authorList>
    </citation>
    <scope>NUCLEOTIDE SEQUENCE [LARGE SCALE GENOMIC DNA]</scope>
    <source>
        <strain evidence="8 9">Koide BX008</strain>
    </source>
</reference>
<dbReference type="InterPro" id="IPR036291">
    <property type="entry name" value="NAD(P)-bd_dom_sf"/>
</dbReference>
<evidence type="ECO:0000313" key="8">
    <source>
        <dbReference type="EMBL" id="KIL71455.1"/>
    </source>
</evidence>
<accession>A0A0C2T645</accession>
<dbReference type="Proteomes" id="UP000054549">
    <property type="component" value="Unassembled WGS sequence"/>
</dbReference>
<dbReference type="GO" id="GO:0005739">
    <property type="term" value="C:mitochondrion"/>
    <property type="evidence" value="ECO:0007669"/>
    <property type="project" value="TreeGrafter"/>
</dbReference>
<dbReference type="SUPFAM" id="SSF48179">
    <property type="entry name" value="6-phosphogluconate dehydrogenase C-terminal domain-like"/>
    <property type="match status" value="1"/>
</dbReference>
<dbReference type="Pfam" id="PF08546">
    <property type="entry name" value="ApbA_C"/>
    <property type="match status" value="1"/>
</dbReference>
<dbReference type="PANTHER" id="PTHR43765:SF2">
    <property type="entry name" value="2-DEHYDROPANTOATE 2-REDUCTASE"/>
    <property type="match status" value="1"/>
</dbReference>
<dbReference type="InterPro" id="IPR013332">
    <property type="entry name" value="KPR_N"/>
</dbReference>
<sequence>MQVHILGLGSIGQLLAHNLRRVLPSTHDITLIYKTQRRAKDFLLHGAVVNVEREGITSSSKGFRYGVYNSLVSLPTVAVESKGGVSPAGDVRLPKDQIESLIVATKAQQVLPAIQTLLPHLSSDATIVLMQNGLGVYENLIHDVFRNVQRRPHFILASNTHGAYIKGESTTVHAGIGTLQFGIVPDPLGRDFEAGFHDENVSKLERRLRLTDIESPVDDPAGQRYRSLRTTVSALLRMEQLNVSWKPISEVQSVMRQKLVVNAVINPLTAIMNCRNGDIFASASTRRIMRWVCQEAAKVLAAQQLAETGSWLDDLSKQGVDTDTVDVGRMPLDLSAENLEDQVLQVAHDTKGNISSMLSDVRKGRFTEVHYITGYLLKLGKVYRVNMPCTAMLHELVKARGHIPIDQML</sequence>
<name>A0A0C2T645_AMAMK</name>
<dbReference type="Gene3D" id="1.10.1040.10">
    <property type="entry name" value="N-(1-d-carboxylethyl)-l-norvaline Dehydrogenase, domain 2"/>
    <property type="match status" value="1"/>
</dbReference>
<dbReference type="SUPFAM" id="SSF51735">
    <property type="entry name" value="NAD(P)-binding Rossmann-fold domains"/>
    <property type="match status" value="1"/>
</dbReference>
<feature type="domain" description="Ketopantoate reductase N-terminal" evidence="6">
    <location>
        <begin position="3"/>
        <end position="184"/>
    </location>
</feature>
<comment type="similarity">
    <text evidence="1">Belongs to the ketopantoate reductase family.</text>
</comment>
<dbReference type="GO" id="GO:0015940">
    <property type="term" value="P:pantothenate biosynthetic process"/>
    <property type="evidence" value="ECO:0007669"/>
    <property type="project" value="InterPro"/>
</dbReference>
<evidence type="ECO:0000259" key="7">
    <source>
        <dbReference type="Pfam" id="PF08546"/>
    </source>
</evidence>
<evidence type="ECO:0000256" key="1">
    <source>
        <dbReference type="ARBA" id="ARBA00007870"/>
    </source>
</evidence>
<dbReference type="GO" id="GO:0008677">
    <property type="term" value="F:2-dehydropantoate 2-reductase activity"/>
    <property type="evidence" value="ECO:0007669"/>
    <property type="project" value="UniProtKB-EC"/>
</dbReference>